<evidence type="ECO:0000313" key="2">
    <source>
        <dbReference type="EMBL" id="OGE31780.1"/>
    </source>
</evidence>
<dbReference type="Gene3D" id="3.10.28.10">
    <property type="entry name" value="Homing endonucleases"/>
    <property type="match status" value="1"/>
</dbReference>
<dbReference type="EMBL" id="MFCV01000033">
    <property type="protein sequence ID" value="OGE31780.1"/>
    <property type="molecule type" value="Genomic_DNA"/>
</dbReference>
<feature type="domain" description="DOD-type homing endonuclease" evidence="1">
    <location>
        <begin position="128"/>
        <end position="264"/>
    </location>
</feature>
<dbReference type="PROSITE" id="PS50819">
    <property type="entry name" value="INTEIN_ENDONUCLEASE"/>
    <property type="match status" value="1"/>
</dbReference>
<accession>A0A1F5JTB2</accession>
<name>A0A1F5JTB2_9BACT</name>
<dbReference type="SUPFAM" id="SSF55608">
    <property type="entry name" value="Homing endonucleases"/>
    <property type="match status" value="1"/>
</dbReference>
<evidence type="ECO:0000313" key="3">
    <source>
        <dbReference type="Proteomes" id="UP000176902"/>
    </source>
</evidence>
<dbReference type="GO" id="GO:0004519">
    <property type="term" value="F:endonuclease activity"/>
    <property type="evidence" value="ECO:0007669"/>
    <property type="project" value="InterPro"/>
</dbReference>
<dbReference type="Proteomes" id="UP000176902">
    <property type="component" value="Unassembled WGS sequence"/>
</dbReference>
<organism evidence="2 3">
    <name type="scientific">Candidatus Daviesbacteria bacterium RIFCSPHIGHO2_02_FULL_36_13</name>
    <dbReference type="NCBI Taxonomy" id="1797768"/>
    <lineage>
        <taxon>Bacteria</taxon>
        <taxon>Candidatus Daviesiibacteriota</taxon>
    </lineage>
</organism>
<evidence type="ECO:0000259" key="1">
    <source>
        <dbReference type="PROSITE" id="PS50819"/>
    </source>
</evidence>
<dbReference type="InterPro" id="IPR004860">
    <property type="entry name" value="LAGLIDADG_dom"/>
</dbReference>
<reference evidence="2 3" key="1">
    <citation type="journal article" date="2016" name="Nat. Commun.">
        <title>Thousands of microbial genomes shed light on interconnected biogeochemical processes in an aquifer system.</title>
        <authorList>
            <person name="Anantharaman K."/>
            <person name="Brown C.T."/>
            <person name="Hug L.A."/>
            <person name="Sharon I."/>
            <person name="Castelle C.J."/>
            <person name="Probst A.J."/>
            <person name="Thomas B.C."/>
            <person name="Singh A."/>
            <person name="Wilkins M.J."/>
            <person name="Karaoz U."/>
            <person name="Brodie E.L."/>
            <person name="Williams K.H."/>
            <person name="Hubbard S.S."/>
            <person name="Banfield J.F."/>
        </authorList>
    </citation>
    <scope>NUCLEOTIDE SEQUENCE [LARGE SCALE GENOMIC DNA]</scope>
</reference>
<gene>
    <name evidence="2" type="ORF">A3C59_01665</name>
</gene>
<dbReference type="Pfam" id="PF14528">
    <property type="entry name" value="LAGLIDADG_3"/>
    <property type="match status" value="1"/>
</dbReference>
<comment type="caution">
    <text evidence="2">The sequence shown here is derived from an EMBL/GenBank/DDBJ whole genome shotgun (WGS) entry which is preliminary data.</text>
</comment>
<dbReference type="AlphaFoldDB" id="A0A1F5JTB2"/>
<protein>
    <recommendedName>
        <fullName evidence="1">DOD-type homing endonuclease domain-containing protein</fullName>
    </recommendedName>
</protein>
<dbReference type="InterPro" id="IPR004042">
    <property type="entry name" value="Intein_endonuc_central"/>
</dbReference>
<dbReference type="InterPro" id="IPR027434">
    <property type="entry name" value="Homing_endonucl"/>
</dbReference>
<sequence length="333" mass="39281">MISSKNILRKTLINLYLDQKLSTSAISRILECKSHVTILNYLKKYNIPRRSRLGNRISINISKETLIDLYYNKKLTQKQIAKNFGNKSTTGIHSLMKTYGLKSKSDSEFHTKYSKFDFSGNLEDKAYLLGFRLGDLNIYKVHYLIQARCSSTIKEQANLFKNIFRRYGYVNITIAKRGTYEMIVLLNDSFSFLLPKNDSVEHWILKKEKYFLSFLAGYADAEGSYYLRKPYYKHAKSGWGVFEIQSYDKGILKHISQKLQSIGIEHKFYQTKGKRIYKKEMWRLSINRKQSLWDFIKLLTPYHKHKNKINELNEVKNNLILRNSLPYCRPINL</sequence>
<proteinExistence type="predicted"/>